<feature type="non-terminal residue" evidence="9">
    <location>
        <position position="76"/>
    </location>
</feature>
<keyword evidence="5" id="KW-0784">Thiamine biosynthesis</keyword>
<evidence type="ECO:0000256" key="1">
    <source>
        <dbReference type="ARBA" id="ARBA00002834"/>
    </source>
</evidence>
<dbReference type="PANTHER" id="PTHR34266">
    <property type="entry name" value="THIAZOLE SYNTHASE"/>
    <property type="match status" value="1"/>
</dbReference>
<dbReference type="EMBL" id="BARS01036773">
    <property type="protein sequence ID" value="GAG18738.1"/>
    <property type="molecule type" value="Genomic_DNA"/>
</dbReference>
<evidence type="ECO:0000256" key="3">
    <source>
        <dbReference type="ARBA" id="ARBA00011960"/>
    </source>
</evidence>
<evidence type="ECO:0000256" key="6">
    <source>
        <dbReference type="ARBA" id="ARBA00023270"/>
    </source>
</evidence>
<comment type="pathway">
    <text evidence="2">Cofactor biosynthesis; thiamine diphosphate biosynthesis.</text>
</comment>
<dbReference type="PANTHER" id="PTHR34266:SF2">
    <property type="entry name" value="THIAZOLE SYNTHASE"/>
    <property type="match status" value="1"/>
</dbReference>
<evidence type="ECO:0000256" key="5">
    <source>
        <dbReference type="ARBA" id="ARBA00022977"/>
    </source>
</evidence>
<comment type="caution">
    <text evidence="9">The sequence shown here is derived from an EMBL/GenBank/DDBJ whole genome shotgun (WGS) entry which is preliminary data.</text>
</comment>
<name>X0W273_9ZZZZ</name>
<evidence type="ECO:0000256" key="2">
    <source>
        <dbReference type="ARBA" id="ARBA00004948"/>
    </source>
</evidence>
<gene>
    <name evidence="9" type="ORF">S01H1_56471</name>
</gene>
<organism evidence="9">
    <name type="scientific">marine sediment metagenome</name>
    <dbReference type="NCBI Taxonomy" id="412755"/>
    <lineage>
        <taxon>unclassified sequences</taxon>
        <taxon>metagenomes</taxon>
        <taxon>ecological metagenomes</taxon>
    </lineage>
</organism>
<dbReference type="SUPFAM" id="SSF110399">
    <property type="entry name" value="ThiG-like"/>
    <property type="match status" value="1"/>
</dbReference>
<comment type="catalytic activity">
    <reaction evidence="7">
        <text>[ThiS sulfur-carrier protein]-C-terminal-Gly-aminoethanethioate + 2-iminoacetate + 1-deoxy-D-xylulose 5-phosphate = [ThiS sulfur-carrier protein]-C-terminal Gly-Gly + 2-[(2R,5Z)-2-carboxy-4-methylthiazol-5(2H)-ylidene]ethyl phosphate + 2 H2O + H(+)</text>
        <dbReference type="Rhea" id="RHEA:26297"/>
        <dbReference type="Rhea" id="RHEA-COMP:12909"/>
        <dbReference type="Rhea" id="RHEA-COMP:19908"/>
        <dbReference type="ChEBI" id="CHEBI:15377"/>
        <dbReference type="ChEBI" id="CHEBI:15378"/>
        <dbReference type="ChEBI" id="CHEBI:57792"/>
        <dbReference type="ChEBI" id="CHEBI:62899"/>
        <dbReference type="ChEBI" id="CHEBI:77846"/>
        <dbReference type="ChEBI" id="CHEBI:90778"/>
        <dbReference type="ChEBI" id="CHEBI:232372"/>
        <dbReference type="EC" id="2.8.1.10"/>
    </reaction>
</comment>
<dbReference type="EC" id="2.8.1.10" evidence="3"/>
<sequence length="76" mass="8317">MNDILTLGEYTFESRLLIGTGKFSSIDVMIKAVRASGAQLVTVALRRFNREKGSDDLYGPLSQLEHITLMPNTSGA</sequence>
<evidence type="ECO:0000313" key="9">
    <source>
        <dbReference type="EMBL" id="GAG18738.1"/>
    </source>
</evidence>
<keyword evidence="4" id="KW-0808">Transferase</keyword>
<accession>X0W273</accession>
<dbReference type="Pfam" id="PF05690">
    <property type="entry name" value="ThiG"/>
    <property type="match status" value="1"/>
</dbReference>
<proteinExistence type="predicted"/>
<dbReference type="Gene3D" id="3.20.20.70">
    <property type="entry name" value="Aldolase class I"/>
    <property type="match status" value="1"/>
</dbReference>
<feature type="domain" description="Thiazole synthase ThiG" evidence="8">
    <location>
        <begin position="7"/>
        <end position="76"/>
    </location>
</feature>
<keyword evidence="6" id="KW-0704">Schiff base</keyword>
<dbReference type="InterPro" id="IPR013785">
    <property type="entry name" value="Aldolase_TIM"/>
</dbReference>
<dbReference type="GO" id="GO:1990107">
    <property type="term" value="F:thiazole synthase activity"/>
    <property type="evidence" value="ECO:0007669"/>
    <property type="project" value="UniProtKB-EC"/>
</dbReference>
<reference evidence="9" key="1">
    <citation type="journal article" date="2014" name="Front. Microbiol.">
        <title>High frequency of phylogenetically diverse reductive dehalogenase-homologous genes in deep subseafloor sedimentary metagenomes.</title>
        <authorList>
            <person name="Kawai M."/>
            <person name="Futagami T."/>
            <person name="Toyoda A."/>
            <person name="Takaki Y."/>
            <person name="Nishi S."/>
            <person name="Hori S."/>
            <person name="Arai W."/>
            <person name="Tsubouchi T."/>
            <person name="Morono Y."/>
            <person name="Uchiyama I."/>
            <person name="Ito T."/>
            <person name="Fujiyama A."/>
            <person name="Inagaki F."/>
            <person name="Takami H."/>
        </authorList>
    </citation>
    <scope>NUCLEOTIDE SEQUENCE</scope>
    <source>
        <strain evidence="9">Expedition CK06-06</strain>
    </source>
</reference>
<dbReference type="InterPro" id="IPR008867">
    <property type="entry name" value="ThiG"/>
</dbReference>
<protein>
    <recommendedName>
        <fullName evidence="3">thiazole synthase</fullName>
        <ecNumber evidence="3">2.8.1.10</ecNumber>
    </recommendedName>
</protein>
<evidence type="ECO:0000256" key="7">
    <source>
        <dbReference type="ARBA" id="ARBA00049897"/>
    </source>
</evidence>
<dbReference type="InterPro" id="IPR033983">
    <property type="entry name" value="Thiazole_synthase_ThiG"/>
</dbReference>
<comment type="function">
    <text evidence="1">Catalyzes the rearrangement of 1-deoxy-D-xylulose 5-phosphate (DXP) to produce the thiazole phosphate moiety of thiamine. Sulfur is provided by the thiocarboxylate moiety of the carrier protein ThiS. In vitro, sulfur can be provided by H(2)S.</text>
</comment>
<evidence type="ECO:0000259" key="8">
    <source>
        <dbReference type="Pfam" id="PF05690"/>
    </source>
</evidence>
<evidence type="ECO:0000256" key="4">
    <source>
        <dbReference type="ARBA" id="ARBA00022679"/>
    </source>
</evidence>
<dbReference type="AlphaFoldDB" id="X0W273"/>